<dbReference type="PANTHER" id="PTHR38166:SF1">
    <property type="entry name" value="C2H2-TYPE DOMAIN-CONTAINING PROTEIN"/>
    <property type="match status" value="1"/>
</dbReference>
<reference evidence="4" key="1">
    <citation type="journal article" date="2023" name="Mol. Phylogenet. Evol.">
        <title>Genome-scale phylogeny and comparative genomics of the fungal order Sordariales.</title>
        <authorList>
            <person name="Hensen N."/>
            <person name="Bonometti L."/>
            <person name="Westerberg I."/>
            <person name="Brannstrom I.O."/>
            <person name="Guillou S."/>
            <person name="Cros-Aarteil S."/>
            <person name="Calhoun S."/>
            <person name="Haridas S."/>
            <person name="Kuo A."/>
            <person name="Mondo S."/>
            <person name="Pangilinan J."/>
            <person name="Riley R."/>
            <person name="LaButti K."/>
            <person name="Andreopoulos B."/>
            <person name="Lipzen A."/>
            <person name="Chen C."/>
            <person name="Yan M."/>
            <person name="Daum C."/>
            <person name="Ng V."/>
            <person name="Clum A."/>
            <person name="Steindorff A."/>
            <person name="Ohm R.A."/>
            <person name="Martin F."/>
            <person name="Silar P."/>
            <person name="Natvig D.O."/>
            <person name="Lalanne C."/>
            <person name="Gautier V."/>
            <person name="Ament-Velasquez S.L."/>
            <person name="Kruys A."/>
            <person name="Hutchinson M.I."/>
            <person name="Powell A.J."/>
            <person name="Barry K."/>
            <person name="Miller A.N."/>
            <person name="Grigoriev I.V."/>
            <person name="Debuchy R."/>
            <person name="Gladieux P."/>
            <person name="Hiltunen Thoren M."/>
            <person name="Johannesson H."/>
        </authorList>
    </citation>
    <scope>NUCLEOTIDE SEQUENCE</scope>
    <source>
        <strain evidence="4">PSN243</strain>
    </source>
</reference>
<feature type="region of interest" description="Disordered" evidence="2">
    <location>
        <begin position="226"/>
        <end position="295"/>
    </location>
</feature>
<feature type="region of interest" description="Disordered" evidence="2">
    <location>
        <begin position="1"/>
        <end position="20"/>
    </location>
</feature>
<keyword evidence="1" id="KW-0862">Zinc</keyword>
<gene>
    <name evidence="4" type="ORF">QBC34DRAFT_155979</name>
</gene>
<feature type="domain" description="C2H2-type" evidence="3">
    <location>
        <begin position="342"/>
        <end position="375"/>
    </location>
</feature>
<evidence type="ECO:0000259" key="3">
    <source>
        <dbReference type="PROSITE" id="PS50157"/>
    </source>
</evidence>
<feature type="compositionally biased region" description="Basic and acidic residues" evidence="2">
    <location>
        <begin position="230"/>
        <end position="239"/>
    </location>
</feature>
<keyword evidence="1" id="KW-0479">Metal-binding</keyword>
<evidence type="ECO:0000256" key="1">
    <source>
        <dbReference type="PROSITE-ProRule" id="PRU00042"/>
    </source>
</evidence>
<evidence type="ECO:0000313" key="4">
    <source>
        <dbReference type="EMBL" id="KAK4454270.1"/>
    </source>
</evidence>
<dbReference type="Proteomes" id="UP001321760">
    <property type="component" value="Unassembled WGS sequence"/>
</dbReference>
<proteinExistence type="predicted"/>
<dbReference type="PANTHER" id="PTHR38166">
    <property type="entry name" value="C2H2-TYPE DOMAIN-CONTAINING PROTEIN-RELATED"/>
    <property type="match status" value="1"/>
</dbReference>
<dbReference type="EMBL" id="MU865917">
    <property type="protein sequence ID" value="KAK4454270.1"/>
    <property type="molecule type" value="Genomic_DNA"/>
</dbReference>
<accession>A0AAV9H0W8</accession>
<name>A0AAV9H0W8_9PEZI</name>
<dbReference type="AlphaFoldDB" id="A0AAV9H0W8"/>
<organism evidence="4 5">
    <name type="scientific">Podospora aff. communis PSN243</name>
    <dbReference type="NCBI Taxonomy" id="3040156"/>
    <lineage>
        <taxon>Eukaryota</taxon>
        <taxon>Fungi</taxon>
        <taxon>Dikarya</taxon>
        <taxon>Ascomycota</taxon>
        <taxon>Pezizomycotina</taxon>
        <taxon>Sordariomycetes</taxon>
        <taxon>Sordariomycetidae</taxon>
        <taxon>Sordariales</taxon>
        <taxon>Podosporaceae</taxon>
        <taxon>Podospora</taxon>
    </lineage>
</organism>
<comment type="caution">
    <text evidence="4">The sequence shown here is derived from an EMBL/GenBank/DDBJ whole genome shotgun (WGS) entry which is preliminary data.</text>
</comment>
<dbReference type="Gene3D" id="3.30.160.60">
    <property type="entry name" value="Classic Zinc Finger"/>
    <property type="match status" value="1"/>
</dbReference>
<evidence type="ECO:0000313" key="5">
    <source>
        <dbReference type="Proteomes" id="UP001321760"/>
    </source>
</evidence>
<evidence type="ECO:0000256" key="2">
    <source>
        <dbReference type="SAM" id="MobiDB-lite"/>
    </source>
</evidence>
<feature type="region of interest" description="Disordered" evidence="2">
    <location>
        <begin position="540"/>
        <end position="567"/>
    </location>
</feature>
<dbReference type="GO" id="GO:0008270">
    <property type="term" value="F:zinc ion binding"/>
    <property type="evidence" value="ECO:0007669"/>
    <property type="project" value="UniProtKB-KW"/>
</dbReference>
<dbReference type="InterPro" id="IPR013087">
    <property type="entry name" value="Znf_C2H2_type"/>
</dbReference>
<sequence>MWSTASLAVEMEPRSDARTPPPIESLLAECTLDHALYSEDVGKPPLYAIFKARLAQVERHHKLGSNADNFSGDRLECVETAQRYNSPGGPWKKRETTDAQRRRHHKSSLCRCSRCRITRLPIVRTKELVRGRGIEHVPGQHLEFRRNSRESGCCDPVRSSNKLSIPMLLLEGTPWHALASMRTRASKGASELQIELEADGTASRQSSICHQYVVGTHYQWTAAPVGDYTGGHEKPKSGEDQASNPVNSPRSNQSTAENPGSGDGKREERDECHENGDGDDQKPKKRRRRHSDGEEDISKRYACPFYKQNPSKYQNRTCIGPGFSSVSRVKEHIYRKHGPPPFECPRCFRTFSERLSIQEHLRAAEPCIARTREEQPPGISKLQMETLKKREKKTASGPERWRAIYRILFPTEEEIPSPYYDLNEDKVTSPYSIDTEEFRELLAEELPKRIGEEAARQLSIEALHMDTLTNIVRQAINDAFDGYITKQNSPGRDLLHQASITLSSQTAQYPLLREQSQGPEPSSFHDATSLGSIWKDEDHSWTLSENPTPSDCGAHSESSPGYGPPLTPLIPPEGYDYLIVPARMPVAYFPDFTDSSLAPVDTVSRSIGVSSKPWDASTPGLPAEPSQAGQNEDPVLQDLPSSHDEVGAP</sequence>
<keyword evidence="5" id="KW-1185">Reference proteome</keyword>
<feature type="compositionally biased region" description="Basic and acidic residues" evidence="2">
    <location>
        <begin position="263"/>
        <end position="282"/>
    </location>
</feature>
<reference evidence="4" key="2">
    <citation type="submission" date="2023-05" db="EMBL/GenBank/DDBJ databases">
        <authorList>
            <consortium name="Lawrence Berkeley National Laboratory"/>
            <person name="Steindorff A."/>
            <person name="Hensen N."/>
            <person name="Bonometti L."/>
            <person name="Westerberg I."/>
            <person name="Brannstrom I.O."/>
            <person name="Guillou S."/>
            <person name="Cros-Aarteil S."/>
            <person name="Calhoun S."/>
            <person name="Haridas S."/>
            <person name="Kuo A."/>
            <person name="Mondo S."/>
            <person name="Pangilinan J."/>
            <person name="Riley R."/>
            <person name="Labutti K."/>
            <person name="Andreopoulos B."/>
            <person name="Lipzen A."/>
            <person name="Chen C."/>
            <person name="Yanf M."/>
            <person name="Daum C."/>
            <person name="Ng V."/>
            <person name="Clum A."/>
            <person name="Ohm R."/>
            <person name="Martin F."/>
            <person name="Silar P."/>
            <person name="Natvig D."/>
            <person name="Lalanne C."/>
            <person name="Gautier V."/>
            <person name="Ament-Velasquez S.L."/>
            <person name="Kruys A."/>
            <person name="Hutchinson M.I."/>
            <person name="Powell A.J."/>
            <person name="Barry K."/>
            <person name="Miller A.N."/>
            <person name="Grigoriev I.V."/>
            <person name="Debuchy R."/>
            <person name="Gladieux P."/>
            <person name="Thoren M.H."/>
            <person name="Johannesson H."/>
        </authorList>
    </citation>
    <scope>NUCLEOTIDE SEQUENCE</scope>
    <source>
        <strain evidence="4">PSN243</strain>
    </source>
</reference>
<feature type="compositionally biased region" description="Polar residues" evidence="2">
    <location>
        <begin position="240"/>
        <end position="258"/>
    </location>
</feature>
<dbReference type="PROSITE" id="PS50157">
    <property type="entry name" value="ZINC_FINGER_C2H2_2"/>
    <property type="match status" value="1"/>
</dbReference>
<protein>
    <recommendedName>
        <fullName evidence="3">C2H2-type domain-containing protein</fullName>
    </recommendedName>
</protein>
<feature type="region of interest" description="Disordered" evidence="2">
    <location>
        <begin position="608"/>
        <end position="649"/>
    </location>
</feature>
<keyword evidence="1" id="KW-0863">Zinc-finger</keyword>